<dbReference type="STRING" id="2316362.A0A4Q2E1H0"/>
<feature type="region of interest" description="Disordered" evidence="1">
    <location>
        <begin position="69"/>
        <end position="210"/>
    </location>
</feature>
<feature type="region of interest" description="Disordered" evidence="1">
    <location>
        <begin position="242"/>
        <end position="328"/>
    </location>
</feature>
<dbReference type="Proteomes" id="UP000290288">
    <property type="component" value="Unassembled WGS sequence"/>
</dbReference>
<feature type="compositionally biased region" description="Acidic residues" evidence="1">
    <location>
        <begin position="245"/>
        <end position="256"/>
    </location>
</feature>
<comment type="caution">
    <text evidence="2">The sequence shown here is derived from an EMBL/GenBank/DDBJ whole genome shotgun (WGS) entry which is preliminary data.</text>
</comment>
<proteinExistence type="predicted"/>
<gene>
    <name evidence="2" type="ORF">EST38_g275</name>
</gene>
<dbReference type="OrthoDB" id="5599613at2759"/>
<evidence type="ECO:0000313" key="2">
    <source>
        <dbReference type="EMBL" id="RXW25584.1"/>
    </source>
</evidence>
<keyword evidence="3" id="KW-1185">Reference proteome</keyword>
<evidence type="ECO:0000256" key="1">
    <source>
        <dbReference type="SAM" id="MobiDB-lite"/>
    </source>
</evidence>
<organism evidence="2 3">
    <name type="scientific">Candolleomyces aberdarensis</name>
    <dbReference type="NCBI Taxonomy" id="2316362"/>
    <lineage>
        <taxon>Eukaryota</taxon>
        <taxon>Fungi</taxon>
        <taxon>Dikarya</taxon>
        <taxon>Basidiomycota</taxon>
        <taxon>Agaricomycotina</taxon>
        <taxon>Agaricomycetes</taxon>
        <taxon>Agaricomycetidae</taxon>
        <taxon>Agaricales</taxon>
        <taxon>Agaricineae</taxon>
        <taxon>Psathyrellaceae</taxon>
        <taxon>Candolleomyces</taxon>
    </lineage>
</organism>
<reference evidence="2 3" key="1">
    <citation type="submission" date="2019-01" db="EMBL/GenBank/DDBJ databases">
        <title>Draft genome sequence of Psathyrella aberdarensis IHI B618.</title>
        <authorList>
            <person name="Buettner E."/>
            <person name="Kellner H."/>
        </authorList>
    </citation>
    <scope>NUCLEOTIDE SEQUENCE [LARGE SCALE GENOMIC DNA]</scope>
    <source>
        <strain evidence="2 3">IHI B618</strain>
    </source>
</reference>
<dbReference type="AlphaFoldDB" id="A0A4Q2E1H0"/>
<name>A0A4Q2E1H0_9AGAR</name>
<sequence length="885" mass="96367">MESQRLKAPQLRTASLKRPRSPEFPKASSSANKQTDKKAAQSSQVSICRVLAISRLTLVFIPYLLSGRGYHSPQPNKRSPHKKARLSSSSASSFVPSSQSDEEELPTPRTNTPSKSTAKENVKRWRKKTLPLTPDPVVSSASSSSFSVEMDVDEPSYSSEPATPATSEHEISAQLNESPGTSGSEPTQTVTPPYTDGCSDGLPPLPPTPVALTAAEKSAQIIQQIKARALAAVQSSPEYNTMELPELDDSDDEDDLLLQPLNLGTSRPNPAPSASAGPSLRRSSRQRTSLSGTSDGSPVSLCARLSPEGASDNQPPQPRPKPRARPNPIEELLKEKQKKEKGGRGSDAFLTAESSLMGRSLMLGEMSLEDLEEDDLDYDNLKNLDHLPSFSLGSYQPSDDLALNEEDRKNLFGEEEGGDINGILRSEAMARKAEAEEAKKKAEGVPLWTTGGGEDSMMVDEQQLSIPVLAPGTNSATLRMIDQALQQRDFTKAAWLLKSGTLSSLAAVDDSDVLNALCVLATSAKLFELPISEVAFRLTIDLLENTVGGRAQVSSSSVIRAMLELGAPAERLESAGVKYDHVSRVPIDMAKRADVLYRAVALISQAAIARRIPAQEIPDLVISLVLMTMDTSSPIQLQRELVSAISNVLEFLPGSSVNGSNRELESTLASRLVGLAESFQPVNKAFLVSIFASGTGATMRIARFIAYCMVTGATSQSVTSKTYCDSPPLPRLLSLLIEPANNKAAMDHSQISPFIINDNADYTIMKFFVYIFGIALSDIKSYVWDERNKERDAVKAGGPPSRSSKEKKPETDLQLLHDLMEELHASINDLRAAHLDRSRVKAAVKQLQMRIYYQRRALERAWKDQNLPKANLNDWIKRKPLKVGP</sequence>
<feature type="region of interest" description="Disordered" evidence="1">
    <location>
        <begin position="1"/>
        <end position="44"/>
    </location>
</feature>
<feature type="compositionally biased region" description="Low complexity" evidence="1">
    <location>
        <begin position="257"/>
        <end position="294"/>
    </location>
</feature>
<feature type="compositionally biased region" description="Polar residues" evidence="1">
    <location>
        <begin position="173"/>
        <end position="192"/>
    </location>
</feature>
<feature type="compositionally biased region" description="Low complexity" evidence="1">
    <location>
        <begin position="87"/>
        <end position="99"/>
    </location>
</feature>
<accession>A0A4Q2E1H0</accession>
<evidence type="ECO:0000313" key="3">
    <source>
        <dbReference type="Proteomes" id="UP000290288"/>
    </source>
</evidence>
<feature type="compositionally biased region" description="Polar residues" evidence="1">
    <location>
        <begin position="156"/>
        <end position="166"/>
    </location>
</feature>
<feature type="region of interest" description="Disordered" evidence="1">
    <location>
        <begin position="791"/>
        <end position="810"/>
    </location>
</feature>
<dbReference type="EMBL" id="SDEE01000003">
    <property type="protein sequence ID" value="RXW25584.1"/>
    <property type="molecule type" value="Genomic_DNA"/>
</dbReference>
<protein>
    <submittedName>
        <fullName evidence="2">Uncharacterized protein</fullName>
    </submittedName>
</protein>
<feature type="compositionally biased region" description="Low complexity" evidence="1">
    <location>
        <begin position="137"/>
        <end position="148"/>
    </location>
</feature>